<name>A0A261TQZ9_9BORD</name>
<accession>A0A261TQZ9</accession>
<comment type="caution">
    <text evidence="1">The sequence shown here is derived from an EMBL/GenBank/DDBJ whole genome shotgun (WGS) entry which is preliminary data.</text>
</comment>
<protein>
    <recommendedName>
        <fullName evidence="3">Nitrogen fixation protein NifQ</fullName>
    </recommendedName>
</protein>
<dbReference type="InterPro" id="IPR006975">
    <property type="entry name" value="NifQ"/>
</dbReference>
<reference evidence="1 2" key="1">
    <citation type="submission" date="2017-05" db="EMBL/GenBank/DDBJ databases">
        <title>Complete and WGS of Bordetella genogroups.</title>
        <authorList>
            <person name="Spilker T."/>
            <person name="LiPuma J."/>
        </authorList>
    </citation>
    <scope>NUCLEOTIDE SEQUENCE [LARGE SCALE GENOMIC DNA]</scope>
    <source>
        <strain evidence="1 2">AU10456</strain>
    </source>
</reference>
<dbReference type="Pfam" id="PF04891">
    <property type="entry name" value="NifQ"/>
    <property type="match status" value="1"/>
</dbReference>
<dbReference type="OrthoDB" id="192277at2"/>
<sequence length="231" mass="24494">MDADTPVRTATATGQFARALLEAPGAGHSDAGTPRAALPCASHPDAPFFAAVLAKSLAWGDLGRTGLAGGALRELLAAVFPHVLQSDDPTAGLMLEQVARQGTGAPPRDEHRAFVAQTGALLDAYAAPHGTTPWVSRILIHACLRTDHLWRDLGLAGREDVTALLRRHYPGLPERNVHNLRWKKFLAYAARERAGLPPQAAPGCAGCEEEAQCYPVATAQPAAPVDVIRTR</sequence>
<dbReference type="GO" id="GO:0009399">
    <property type="term" value="P:nitrogen fixation"/>
    <property type="evidence" value="ECO:0007669"/>
    <property type="project" value="InterPro"/>
</dbReference>
<dbReference type="RefSeq" id="WP_094800052.1">
    <property type="nucleotide sequence ID" value="NZ_NEVP01000006.1"/>
</dbReference>
<dbReference type="Proteomes" id="UP000216913">
    <property type="component" value="Unassembled WGS sequence"/>
</dbReference>
<dbReference type="GO" id="GO:0030151">
    <property type="term" value="F:molybdenum ion binding"/>
    <property type="evidence" value="ECO:0007669"/>
    <property type="project" value="InterPro"/>
</dbReference>
<evidence type="ECO:0000313" key="1">
    <source>
        <dbReference type="EMBL" id="OZI52094.1"/>
    </source>
</evidence>
<keyword evidence="2" id="KW-1185">Reference proteome</keyword>
<organism evidence="1 2">
    <name type="scientific">Bordetella genomosp. 5</name>
    <dbReference type="NCBI Taxonomy" id="1395608"/>
    <lineage>
        <taxon>Bacteria</taxon>
        <taxon>Pseudomonadati</taxon>
        <taxon>Pseudomonadota</taxon>
        <taxon>Betaproteobacteria</taxon>
        <taxon>Burkholderiales</taxon>
        <taxon>Alcaligenaceae</taxon>
        <taxon>Bordetella</taxon>
    </lineage>
</organism>
<proteinExistence type="predicted"/>
<evidence type="ECO:0000313" key="2">
    <source>
        <dbReference type="Proteomes" id="UP000216913"/>
    </source>
</evidence>
<evidence type="ECO:0008006" key="3">
    <source>
        <dbReference type="Google" id="ProtNLM"/>
    </source>
</evidence>
<dbReference type="AlphaFoldDB" id="A0A261TQZ9"/>
<gene>
    <name evidence="1" type="ORF">CAL25_11410</name>
</gene>
<dbReference type="EMBL" id="NEVP01000006">
    <property type="protein sequence ID" value="OZI52094.1"/>
    <property type="molecule type" value="Genomic_DNA"/>
</dbReference>